<sequence length="464" mass="49956">VYLQRLNSSGEPQWDDNGMVVSNNDNATWIAVYHLNLAVDSEDNAIITTVDQRTGDTWEVYAYKIAPDGSMLWGVDGVALTASGVSNMSPRLTVLPDNSVVVTWTHDNNSVLLQRISSTGALLWDTGILIEDDDAIGVLSPKPIVTAEGDVLIQWIRQSGAYPWAPDSELYLQKYDLDGNPQWINPIVVVGPVQFPMGNWLQQSVADAENGSFSGWTEMSGNVQNAGVQHITGFGALSWTGGVDLSTNSSNFRISPQLAVAEDTQALMAVWGEANGIQTQRGIYAQRLDNSGNRLWGSNGTAVVPLNSDYVYLDLSIAGFGEDLITTYIQQLDYTNNDIYAARLDANGDYVWTGETVAVTNSGNPKSDMMIAKGPGCLFIAWTEDGSIYTHCLLGDGTLGAPINALLVPSEYATIQAAIDSAADGDMILVADGTYTGAGNKELTWDGTEKHIIVKSENGPENCI</sequence>
<gene>
    <name evidence="1" type="ORF">METZ01_LOCUS241172</name>
</gene>
<dbReference type="InterPro" id="IPR011050">
    <property type="entry name" value="Pectin_lyase_fold/virulence"/>
</dbReference>
<evidence type="ECO:0008006" key="2">
    <source>
        <dbReference type="Google" id="ProtNLM"/>
    </source>
</evidence>
<dbReference type="AlphaFoldDB" id="A0A382HLZ1"/>
<name>A0A382HLZ1_9ZZZZ</name>
<dbReference type="EMBL" id="UINC01062072">
    <property type="protein sequence ID" value="SVB88318.1"/>
    <property type="molecule type" value="Genomic_DNA"/>
</dbReference>
<organism evidence="1">
    <name type="scientific">marine metagenome</name>
    <dbReference type="NCBI Taxonomy" id="408172"/>
    <lineage>
        <taxon>unclassified sequences</taxon>
        <taxon>metagenomes</taxon>
        <taxon>ecological metagenomes</taxon>
    </lineage>
</organism>
<dbReference type="Gene3D" id="2.160.20.10">
    <property type="entry name" value="Single-stranded right-handed beta-helix, Pectin lyase-like"/>
    <property type="match status" value="1"/>
</dbReference>
<reference evidence="1" key="1">
    <citation type="submission" date="2018-05" db="EMBL/GenBank/DDBJ databases">
        <authorList>
            <person name="Lanie J.A."/>
            <person name="Ng W.-L."/>
            <person name="Kazmierczak K.M."/>
            <person name="Andrzejewski T.M."/>
            <person name="Davidsen T.M."/>
            <person name="Wayne K.J."/>
            <person name="Tettelin H."/>
            <person name="Glass J.I."/>
            <person name="Rusch D."/>
            <person name="Podicherti R."/>
            <person name="Tsui H.-C.T."/>
            <person name="Winkler M.E."/>
        </authorList>
    </citation>
    <scope>NUCLEOTIDE SEQUENCE</scope>
</reference>
<dbReference type="InterPro" id="IPR012334">
    <property type="entry name" value="Pectin_lyas_fold"/>
</dbReference>
<protein>
    <recommendedName>
        <fullName evidence="2">Bulb-type lectin domain-containing protein</fullName>
    </recommendedName>
</protein>
<dbReference type="SUPFAM" id="SSF51126">
    <property type="entry name" value="Pectin lyase-like"/>
    <property type="match status" value="1"/>
</dbReference>
<evidence type="ECO:0000313" key="1">
    <source>
        <dbReference type="EMBL" id="SVB88318.1"/>
    </source>
</evidence>
<feature type="non-terminal residue" evidence="1">
    <location>
        <position position="1"/>
    </location>
</feature>
<accession>A0A382HLZ1</accession>
<proteinExistence type="predicted"/>
<feature type="non-terminal residue" evidence="1">
    <location>
        <position position="464"/>
    </location>
</feature>